<evidence type="ECO:0000313" key="4">
    <source>
        <dbReference type="EMBL" id="NZA26118.1"/>
    </source>
</evidence>
<keyword evidence="1" id="KW-0175">Coiled coil</keyword>
<dbReference type="PANTHER" id="PTHR38043:SF1">
    <property type="entry name" value="PROTEIN HEMX"/>
    <property type="match status" value="1"/>
</dbReference>
<keyword evidence="4" id="KW-0489">Methyltransferase</keyword>
<dbReference type="RefSeq" id="WP_180677915.1">
    <property type="nucleotide sequence ID" value="NZ_JACCKA010000049.1"/>
</dbReference>
<dbReference type="PANTHER" id="PTHR38043">
    <property type="entry name" value="PROTEIN HEMX"/>
    <property type="match status" value="1"/>
</dbReference>
<dbReference type="GO" id="GO:0008168">
    <property type="term" value="F:methyltransferase activity"/>
    <property type="evidence" value="ECO:0007669"/>
    <property type="project" value="UniProtKB-KW"/>
</dbReference>
<evidence type="ECO:0000256" key="3">
    <source>
        <dbReference type="SAM" id="Phobius"/>
    </source>
</evidence>
<dbReference type="AlphaFoldDB" id="A0A853JBW9"/>
<keyword evidence="5" id="KW-1185">Reference proteome</keyword>
<sequence>MTETSVASQPRARGSGRGAVWLLALALVLLVVWGGWRWWSAQEQMRMADDRDLDQHLQALEARTARLRLDLRAQSQRLQQAEATNRVLRDELLGLGQRAAILEDDLAAVARPQRDAAQALRLDEVELLLAQGQQRLQLAGDQDGAHRAYALAAQLLAGLEHPDPGLLNLRQTLAQERAALDALGEDPRRTAAGRLEALAAALPALPVHAPAAGQPAASWWQRAFARLVEVRPSDGALALEPADRAAGLAALQLELTLSRVAIERRDEAGLREALDRVDAWLTRLWPDSAGLRERRAALAALREAPLSASLPSLGSTLEQLRRQRASPPRPAAAPGES</sequence>
<name>A0A853JBW9_9GAMM</name>
<keyword evidence="3" id="KW-0812">Transmembrane</keyword>
<dbReference type="GO" id="GO:0032259">
    <property type="term" value="P:methylation"/>
    <property type="evidence" value="ECO:0007669"/>
    <property type="project" value="UniProtKB-KW"/>
</dbReference>
<feature type="transmembrane region" description="Helical" evidence="3">
    <location>
        <begin position="20"/>
        <end position="39"/>
    </location>
</feature>
<organism evidence="4 5">
    <name type="scientific">Luteimonas salinisoli</name>
    <dbReference type="NCBI Taxonomy" id="2752307"/>
    <lineage>
        <taxon>Bacteria</taxon>
        <taxon>Pseudomonadati</taxon>
        <taxon>Pseudomonadota</taxon>
        <taxon>Gammaproteobacteria</taxon>
        <taxon>Lysobacterales</taxon>
        <taxon>Lysobacteraceae</taxon>
        <taxon>Luteimonas</taxon>
    </lineage>
</organism>
<keyword evidence="4" id="KW-0808">Transferase</keyword>
<comment type="caution">
    <text evidence="4">The sequence shown here is derived from an EMBL/GenBank/DDBJ whole genome shotgun (WGS) entry which is preliminary data.</text>
</comment>
<accession>A0A853JBW9</accession>
<keyword evidence="3" id="KW-0472">Membrane</keyword>
<evidence type="ECO:0000256" key="2">
    <source>
        <dbReference type="SAM" id="MobiDB-lite"/>
    </source>
</evidence>
<dbReference type="InterPro" id="IPR007470">
    <property type="entry name" value="HemX"/>
</dbReference>
<dbReference type="Proteomes" id="UP000578091">
    <property type="component" value="Unassembled WGS sequence"/>
</dbReference>
<reference evidence="4 5" key="1">
    <citation type="submission" date="2020-07" db="EMBL/GenBank/DDBJ databases">
        <title>Luteimonas sp. SJ-92.</title>
        <authorList>
            <person name="Huang X.-X."/>
            <person name="Xu L."/>
            <person name="Sun J.-Q."/>
        </authorList>
    </citation>
    <scope>NUCLEOTIDE SEQUENCE [LARGE SCALE GENOMIC DNA]</scope>
    <source>
        <strain evidence="4 5">SJ-92</strain>
    </source>
</reference>
<feature type="region of interest" description="Disordered" evidence="2">
    <location>
        <begin position="312"/>
        <end position="337"/>
    </location>
</feature>
<keyword evidence="3" id="KW-1133">Transmembrane helix</keyword>
<gene>
    <name evidence="4" type="ORF">H0E84_06945</name>
</gene>
<dbReference type="EMBL" id="JACCKA010000049">
    <property type="protein sequence ID" value="NZA26118.1"/>
    <property type="molecule type" value="Genomic_DNA"/>
</dbReference>
<evidence type="ECO:0000313" key="5">
    <source>
        <dbReference type="Proteomes" id="UP000578091"/>
    </source>
</evidence>
<feature type="coiled-coil region" evidence="1">
    <location>
        <begin position="57"/>
        <end position="98"/>
    </location>
</feature>
<protein>
    <submittedName>
        <fullName evidence="4">Uroporphyrinogen-III C-methyltransferase</fullName>
    </submittedName>
</protein>
<evidence type="ECO:0000256" key="1">
    <source>
        <dbReference type="SAM" id="Coils"/>
    </source>
</evidence>
<proteinExistence type="predicted"/>